<keyword evidence="1" id="KW-0472">Membrane</keyword>
<reference evidence="2" key="1">
    <citation type="submission" date="2022-11" db="EMBL/GenBank/DDBJ databases">
        <authorList>
            <person name="Hyden B.L."/>
            <person name="Feng K."/>
            <person name="Yates T."/>
            <person name="Jawdy S."/>
            <person name="Smart L.B."/>
            <person name="Muchero W."/>
        </authorList>
    </citation>
    <scope>NUCLEOTIDE SEQUENCE</scope>
    <source>
        <tissue evidence="2">Shoot tip</tissue>
    </source>
</reference>
<feature type="transmembrane region" description="Helical" evidence="1">
    <location>
        <begin position="30"/>
        <end position="53"/>
    </location>
</feature>
<keyword evidence="3" id="KW-1185">Reference proteome</keyword>
<comment type="caution">
    <text evidence="2">The sequence shown here is derived from an EMBL/GenBank/DDBJ whole genome shotgun (WGS) entry which is preliminary data.</text>
</comment>
<reference evidence="2" key="2">
    <citation type="journal article" date="2023" name="Int. J. Mol. Sci.">
        <title>De Novo Assembly and Annotation of 11 Diverse Shrub Willow (Salix) Genomes Reveals Novel Gene Organization in Sex-Linked Regions.</title>
        <authorList>
            <person name="Hyden B."/>
            <person name="Feng K."/>
            <person name="Yates T.B."/>
            <person name="Jawdy S."/>
            <person name="Cereghino C."/>
            <person name="Smart L.B."/>
            <person name="Muchero W."/>
        </authorList>
    </citation>
    <scope>NUCLEOTIDE SEQUENCE</scope>
    <source>
        <tissue evidence="2">Shoot tip</tissue>
    </source>
</reference>
<protein>
    <submittedName>
        <fullName evidence="2">Uncharacterized protein</fullName>
    </submittedName>
</protein>
<gene>
    <name evidence="2" type="ORF">OIU74_005348</name>
</gene>
<sequence>MLYGYKSPKKSLDNVSVTTDRENAASLAKALYTAIGVPMALCCFIYTFLYCTYPRDRDRARMTALIELEMQEIEEERTEIDIKLTSLSGGSCVAVA</sequence>
<name>A0A9Q0UPJ9_9ROSI</name>
<keyword evidence="1" id="KW-1133">Transmembrane helix</keyword>
<accession>A0A9Q0UPJ9</accession>
<proteinExistence type="predicted"/>
<dbReference type="EMBL" id="JAPFFM010000011">
    <property type="protein sequence ID" value="KAJ6733553.1"/>
    <property type="molecule type" value="Genomic_DNA"/>
</dbReference>
<evidence type="ECO:0000313" key="3">
    <source>
        <dbReference type="Proteomes" id="UP001151752"/>
    </source>
</evidence>
<keyword evidence="1" id="KW-0812">Transmembrane</keyword>
<evidence type="ECO:0000313" key="2">
    <source>
        <dbReference type="EMBL" id="KAJ6733553.1"/>
    </source>
</evidence>
<evidence type="ECO:0000256" key="1">
    <source>
        <dbReference type="SAM" id="Phobius"/>
    </source>
</evidence>
<dbReference type="AlphaFoldDB" id="A0A9Q0UPJ9"/>
<dbReference type="Proteomes" id="UP001151752">
    <property type="component" value="Chromosome 7"/>
</dbReference>
<organism evidence="2 3">
    <name type="scientific">Salix koriyanagi</name>
    <dbReference type="NCBI Taxonomy" id="2511006"/>
    <lineage>
        <taxon>Eukaryota</taxon>
        <taxon>Viridiplantae</taxon>
        <taxon>Streptophyta</taxon>
        <taxon>Embryophyta</taxon>
        <taxon>Tracheophyta</taxon>
        <taxon>Spermatophyta</taxon>
        <taxon>Magnoliopsida</taxon>
        <taxon>eudicotyledons</taxon>
        <taxon>Gunneridae</taxon>
        <taxon>Pentapetalae</taxon>
        <taxon>rosids</taxon>
        <taxon>fabids</taxon>
        <taxon>Malpighiales</taxon>
        <taxon>Salicaceae</taxon>
        <taxon>Saliceae</taxon>
        <taxon>Salix</taxon>
    </lineage>
</organism>